<sequence length="162" mass="18404">MSHKEEGEPVLLIYDDIYRWNGPDGGCRECAGQDDQNAPCLITCRLRIIDLAADTPFAMPLKRHVVLAEDISEGPRRRICAESLGRHIFSTFDLCIRRTLWIECDPFLKEAFHAAHFTPAYHDGDETIYTITWRPLLHAEKNTLKSHLDTFARPTGPANSPT</sequence>
<dbReference type="Proteomes" id="UP000507962">
    <property type="component" value="Unassembled WGS sequence"/>
</dbReference>
<name>A0A4U8YV67_9BACT</name>
<dbReference type="AlphaFoldDB" id="A0A4U8YV67"/>
<keyword evidence="2" id="KW-1185">Reference proteome</keyword>
<evidence type="ECO:0000313" key="2">
    <source>
        <dbReference type="Proteomes" id="UP000507962"/>
    </source>
</evidence>
<dbReference type="EMBL" id="CAADHO010000005">
    <property type="protein sequence ID" value="VFQ45273.1"/>
    <property type="molecule type" value="Genomic_DNA"/>
</dbReference>
<reference evidence="1 2" key="1">
    <citation type="submission" date="2019-03" db="EMBL/GenBank/DDBJ databases">
        <authorList>
            <person name="Nijsse B."/>
        </authorList>
    </citation>
    <scope>NUCLEOTIDE SEQUENCE [LARGE SCALE GENOMIC DNA]</scope>
    <source>
        <strain evidence="1">Desulfoluna butyratoxydans MSL71</strain>
    </source>
</reference>
<gene>
    <name evidence="1" type="ORF">MSL71_29300</name>
</gene>
<accession>A0A4U8YV67</accession>
<protein>
    <submittedName>
        <fullName evidence="1">Uncharacterized protein</fullName>
    </submittedName>
</protein>
<proteinExistence type="predicted"/>
<evidence type="ECO:0000313" key="1">
    <source>
        <dbReference type="EMBL" id="VFQ45273.1"/>
    </source>
</evidence>
<organism evidence="1 2">
    <name type="scientific">Desulfoluna butyratoxydans</name>
    <dbReference type="NCBI Taxonomy" id="231438"/>
    <lineage>
        <taxon>Bacteria</taxon>
        <taxon>Pseudomonadati</taxon>
        <taxon>Thermodesulfobacteriota</taxon>
        <taxon>Desulfobacteria</taxon>
        <taxon>Desulfobacterales</taxon>
        <taxon>Desulfolunaceae</taxon>
        <taxon>Desulfoluna</taxon>
    </lineage>
</organism>